<name>A0A5M9JTR4_MONFR</name>
<evidence type="ECO:0000313" key="2">
    <source>
        <dbReference type="Proteomes" id="UP000322873"/>
    </source>
</evidence>
<organism evidence="1 2">
    <name type="scientific">Monilinia fructicola</name>
    <name type="common">Brown rot fungus</name>
    <name type="synonym">Ciboria fructicola</name>
    <dbReference type="NCBI Taxonomy" id="38448"/>
    <lineage>
        <taxon>Eukaryota</taxon>
        <taxon>Fungi</taxon>
        <taxon>Dikarya</taxon>
        <taxon>Ascomycota</taxon>
        <taxon>Pezizomycotina</taxon>
        <taxon>Leotiomycetes</taxon>
        <taxon>Helotiales</taxon>
        <taxon>Sclerotiniaceae</taxon>
        <taxon>Monilinia</taxon>
    </lineage>
</organism>
<protein>
    <submittedName>
        <fullName evidence="1">Uncharacterized protein</fullName>
    </submittedName>
</protein>
<dbReference type="AlphaFoldDB" id="A0A5M9JTR4"/>
<proteinExistence type="predicted"/>
<sequence length="69" mass="8290">MVGKIRHYTVQHMRFELRSSLSPCLQSQILFACLLTRHLMFSRMKIYSLPILQSHVKPKRMLRTIKSRF</sequence>
<gene>
    <name evidence="1" type="ORF">EYC84_000528</name>
</gene>
<dbReference type="EMBL" id="VICG01000006">
    <property type="protein sequence ID" value="KAA8571192.1"/>
    <property type="molecule type" value="Genomic_DNA"/>
</dbReference>
<dbReference type="PROSITE" id="PS51257">
    <property type="entry name" value="PROKAR_LIPOPROTEIN"/>
    <property type="match status" value="1"/>
</dbReference>
<dbReference type="Proteomes" id="UP000322873">
    <property type="component" value="Unassembled WGS sequence"/>
</dbReference>
<evidence type="ECO:0000313" key="1">
    <source>
        <dbReference type="EMBL" id="KAA8571192.1"/>
    </source>
</evidence>
<comment type="caution">
    <text evidence="1">The sequence shown here is derived from an EMBL/GenBank/DDBJ whole genome shotgun (WGS) entry which is preliminary data.</text>
</comment>
<reference evidence="1 2" key="1">
    <citation type="submission" date="2019-06" db="EMBL/GenBank/DDBJ databases">
        <title>Genome Sequence of the Brown Rot Fungal Pathogen Monilinia fructicola.</title>
        <authorList>
            <person name="De Miccolis Angelini R.M."/>
            <person name="Landi L."/>
            <person name="Abate D."/>
            <person name="Pollastro S."/>
            <person name="Romanazzi G."/>
            <person name="Faretra F."/>
        </authorList>
    </citation>
    <scope>NUCLEOTIDE SEQUENCE [LARGE SCALE GENOMIC DNA]</scope>
    <source>
        <strain evidence="1 2">Mfrc123</strain>
    </source>
</reference>
<accession>A0A5M9JTR4</accession>
<keyword evidence="2" id="KW-1185">Reference proteome</keyword>